<organism evidence="1 2">
    <name type="scientific">Sphaerodactylus townsendi</name>
    <dbReference type="NCBI Taxonomy" id="933632"/>
    <lineage>
        <taxon>Eukaryota</taxon>
        <taxon>Metazoa</taxon>
        <taxon>Chordata</taxon>
        <taxon>Craniata</taxon>
        <taxon>Vertebrata</taxon>
        <taxon>Euteleostomi</taxon>
        <taxon>Lepidosauria</taxon>
        <taxon>Squamata</taxon>
        <taxon>Bifurcata</taxon>
        <taxon>Gekkota</taxon>
        <taxon>Sphaerodactylidae</taxon>
        <taxon>Sphaerodactylus</taxon>
    </lineage>
</organism>
<reference evidence="1" key="1">
    <citation type="submission" date="2021-08" db="EMBL/GenBank/DDBJ databases">
        <title>The first chromosome-level gecko genome reveals the dynamic sex chromosomes of Neotropical dwarf geckos (Sphaerodactylidae: Sphaerodactylus).</title>
        <authorList>
            <person name="Pinto B.J."/>
            <person name="Keating S.E."/>
            <person name="Gamble T."/>
        </authorList>
    </citation>
    <scope>NUCLEOTIDE SEQUENCE</scope>
    <source>
        <strain evidence="1">TG3544</strain>
    </source>
</reference>
<dbReference type="EMBL" id="CM037620">
    <property type="protein sequence ID" value="KAH7995455.1"/>
    <property type="molecule type" value="Genomic_DNA"/>
</dbReference>
<dbReference type="Proteomes" id="UP000827872">
    <property type="component" value="Linkage Group LG07"/>
</dbReference>
<evidence type="ECO:0000313" key="2">
    <source>
        <dbReference type="Proteomes" id="UP000827872"/>
    </source>
</evidence>
<sequence>MGWQYVAPGIFLLLVKLTGTSLFIVFFPQIFPRGNFSFVPEENDTVLQTPPSPTISPTRITTTAAVLSPQLRWESYEGNLYGFSEDMLEWSSSYYECEDHQSTLVIINDKREMEFLQNETRNGNYYIGLQHTDDGNKWIWLDNTELNGNVFTISSTDVEQQCAALRGKKVSPVSCYQKNRWICEKKNG</sequence>
<keyword evidence="2" id="KW-1185">Reference proteome</keyword>
<comment type="caution">
    <text evidence="1">The sequence shown here is derived from an EMBL/GenBank/DDBJ whole genome shotgun (WGS) entry which is preliminary data.</text>
</comment>
<protein>
    <submittedName>
        <fullName evidence="1">Uncharacterized protein</fullName>
    </submittedName>
</protein>
<gene>
    <name evidence="1" type="ORF">K3G42_025606</name>
</gene>
<accession>A0ACB8ES87</accession>
<name>A0ACB8ES87_9SAUR</name>
<evidence type="ECO:0000313" key="1">
    <source>
        <dbReference type="EMBL" id="KAH7995455.1"/>
    </source>
</evidence>
<proteinExistence type="predicted"/>